<dbReference type="Proteomes" id="UP000316429">
    <property type="component" value="Unassembled WGS sequence"/>
</dbReference>
<feature type="domain" description="Multidrug resistance protein MdtA-like barrel-sandwich hybrid" evidence="8">
    <location>
        <begin position="58"/>
        <end position="195"/>
    </location>
</feature>
<comment type="similarity">
    <text evidence="2">Belongs to the membrane fusion protein (MFP) (TC 8.A.1) family.</text>
</comment>
<evidence type="ECO:0000259" key="8">
    <source>
        <dbReference type="Pfam" id="PF25917"/>
    </source>
</evidence>
<dbReference type="InterPro" id="IPR058627">
    <property type="entry name" value="MdtA-like_C"/>
</dbReference>
<dbReference type="SUPFAM" id="SSF111369">
    <property type="entry name" value="HlyD-like secretion proteins"/>
    <property type="match status" value="1"/>
</dbReference>
<dbReference type="RefSeq" id="WP_140831659.1">
    <property type="nucleotide sequence ID" value="NZ_VFYP01000005.1"/>
</dbReference>
<gene>
    <name evidence="11" type="ORF">FJQ55_20975</name>
</gene>
<dbReference type="Gene3D" id="2.40.420.20">
    <property type="match status" value="1"/>
</dbReference>
<evidence type="ECO:0000256" key="3">
    <source>
        <dbReference type="ARBA" id="ARBA00022448"/>
    </source>
</evidence>
<evidence type="ECO:0000256" key="1">
    <source>
        <dbReference type="ARBA" id="ARBA00004196"/>
    </source>
</evidence>
<evidence type="ECO:0000256" key="6">
    <source>
        <dbReference type="SAM" id="SignalP"/>
    </source>
</evidence>
<dbReference type="GO" id="GO:0015562">
    <property type="term" value="F:efflux transmembrane transporter activity"/>
    <property type="evidence" value="ECO:0007669"/>
    <property type="project" value="TreeGrafter"/>
</dbReference>
<dbReference type="PANTHER" id="PTHR30469">
    <property type="entry name" value="MULTIDRUG RESISTANCE PROTEIN MDTA"/>
    <property type="match status" value="1"/>
</dbReference>
<evidence type="ECO:0000313" key="12">
    <source>
        <dbReference type="Proteomes" id="UP000316429"/>
    </source>
</evidence>
<feature type="domain" description="CusB-like beta-barrel" evidence="9">
    <location>
        <begin position="205"/>
        <end position="271"/>
    </location>
</feature>
<dbReference type="InterPro" id="IPR006143">
    <property type="entry name" value="RND_pump_MFP"/>
</dbReference>
<dbReference type="EMBL" id="VFYP01000005">
    <property type="protein sequence ID" value="TPP05484.1"/>
    <property type="molecule type" value="Genomic_DNA"/>
</dbReference>
<dbReference type="Pfam" id="PF25917">
    <property type="entry name" value="BSH_RND"/>
    <property type="match status" value="1"/>
</dbReference>
<feature type="domain" description="Multidrug resistance protein MdtA-like C-terminal permuted SH3" evidence="10">
    <location>
        <begin position="285"/>
        <end position="340"/>
    </location>
</feature>
<comment type="caution">
    <text evidence="11">The sequence shown here is derived from an EMBL/GenBank/DDBJ whole genome shotgun (WGS) entry which is preliminary data.</text>
</comment>
<dbReference type="NCBIfam" id="TIGR01730">
    <property type="entry name" value="RND_mfp"/>
    <property type="match status" value="1"/>
</dbReference>
<dbReference type="InterPro" id="IPR058792">
    <property type="entry name" value="Beta-barrel_RND_2"/>
</dbReference>
<dbReference type="GO" id="GO:1990281">
    <property type="term" value="C:efflux pump complex"/>
    <property type="evidence" value="ECO:0007669"/>
    <property type="project" value="TreeGrafter"/>
</dbReference>
<dbReference type="InterPro" id="IPR058625">
    <property type="entry name" value="MdtA-like_BSH"/>
</dbReference>
<feature type="chain" id="PRO_5021475287" evidence="6">
    <location>
        <begin position="24"/>
        <end position="358"/>
    </location>
</feature>
<dbReference type="Pfam" id="PF25876">
    <property type="entry name" value="HH_MFP_RND"/>
    <property type="match status" value="1"/>
</dbReference>
<evidence type="ECO:0000313" key="11">
    <source>
        <dbReference type="EMBL" id="TPP05484.1"/>
    </source>
</evidence>
<keyword evidence="6" id="KW-0732">Signal</keyword>
<organism evidence="11 12">
    <name type="scientific">Rhizobium glycinendophyticum</name>
    <dbReference type="NCBI Taxonomy" id="2589807"/>
    <lineage>
        <taxon>Bacteria</taxon>
        <taxon>Pseudomonadati</taxon>
        <taxon>Pseudomonadota</taxon>
        <taxon>Alphaproteobacteria</taxon>
        <taxon>Hyphomicrobiales</taxon>
        <taxon>Rhizobiaceae</taxon>
        <taxon>Rhizobium/Agrobacterium group</taxon>
        <taxon>Rhizobium</taxon>
    </lineage>
</organism>
<feature type="coiled-coil region" evidence="4">
    <location>
        <begin position="128"/>
        <end position="162"/>
    </location>
</feature>
<evidence type="ECO:0000256" key="4">
    <source>
        <dbReference type="SAM" id="Coils"/>
    </source>
</evidence>
<keyword evidence="3" id="KW-0813">Transport</keyword>
<feature type="region of interest" description="Disordered" evidence="5">
    <location>
        <begin position="231"/>
        <end position="252"/>
    </location>
</feature>
<evidence type="ECO:0000259" key="7">
    <source>
        <dbReference type="Pfam" id="PF25876"/>
    </source>
</evidence>
<keyword evidence="12" id="KW-1185">Reference proteome</keyword>
<dbReference type="PROSITE" id="PS51257">
    <property type="entry name" value="PROKAR_LIPOPROTEIN"/>
    <property type="match status" value="1"/>
</dbReference>
<evidence type="ECO:0000259" key="10">
    <source>
        <dbReference type="Pfam" id="PF25967"/>
    </source>
</evidence>
<comment type="subcellular location">
    <subcellularLocation>
        <location evidence="1">Cell envelope</location>
    </subcellularLocation>
</comment>
<feature type="signal peptide" evidence="6">
    <location>
        <begin position="1"/>
        <end position="23"/>
    </location>
</feature>
<dbReference type="InterPro" id="IPR058624">
    <property type="entry name" value="MdtA-like_HH"/>
</dbReference>
<dbReference type="Gene3D" id="2.40.30.170">
    <property type="match status" value="1"/>
</dbReference>
<protein>
    <submittedName>
        <fullName evidence="11">Efflux RND transporter periplasmic adaptor subunit</fullName>
    </submittedName>
</protein>
<keyword evidence="4" id="KW-0175">Coiled coil</keyword>
<proteinExistence type="inferred from homology"/>
<dbReference type="AlphaFoldDB" id="A0A504TSU4"/>
<dbReference type="OrthoDB" id="9813967at2"/>
<dbReference type="PANTHER" id="PTHR30469:SF15">
    <property type="entry name" value="HLYD FAMILY OF SECRETION PROTEINS"/>
    <property type="match status" value="1"/>
</dbReference>
<evidence type="ECO:0000259" key="9">
    <source>
        <dbReference type="Pfam" id="PF25954"/>
    </source>
</evidence>
<reference evidence="11 12" key="1">
    <citation type="submission" date="2019-06" db="EMBL/GenBank/DDBJ databases">
        <title>Rhizobium sp. CL12 isolated from roots of soybean.</title>
        <authorList>
            <person name="Wang C."/>
        </authorList>
    </citation>
    <scope>NUCLEOTIDE SEQUENCE [LARGE SCALE GENOMIC DNA]</scope>
    <source>
        <strain evidence="11 12">CL12</strain>
    </source>
</reference>
<evidence type="ECO:0000256" key="5">
    <source>
        <dbReference type="SAM" id="MobiDB-lite"/>
    </source>
</evidence>
<dbReference type="Gene3D" id="1.10.287.470">
    <property type="entry name" value="Helix hairpin bin"/>
    <property type="match status" value="1"/>
</dbReference>
<dbReference type="Pfam" id="PF25954">
    <property type="entry name" value="Beta-barrel_RND_2"/>
    <property type="match status" value="1"/>
</dbReference>
<dbReference type="Pfam" id="PF25967">
    <property type="entry name" value="RND-MFP_C"/>
    <property type="match status" value="1"/>
</dbReference>
<feature type="domain" description="Multidrug resistance protein MdtA-like alpha-helical hairpin" evidence="7">
    <location>
        <begin position="98"/>
        <end position="166"/>
    </location>
</feature>
<name>A0A504TSU4_9HYPH</name>
<evidence type="ECO:0000256" key="2">
    <source>
        <dbReference type="ARBA" id="ARBA00009477"/>
    </source>
</evidence>
<accession>A0A504TSU4</accession>
<dbReference type="Gene3D" id="2.40.50.100">
    <property type="match status" value="1"/>
</dbReference>
<sequence>MRAPIILPLMLIAAFLSSCSEEAPEVEAPVRPVLFVVAEPRAAVIAGFTGTVEAKFSADLGFQVLGRITARHVNVGDLVKKGQVLANLDSTALQLSVKQADADLASAVAKLDLARVNEQRQKTLVASNASTREQLDEAVQSREAAEATVVQLQASLDKVREQLSYATLTADTDGVVSAVSAEVGQVVSAGTTVVTVAQLEARDAVVDIPDRYDALTTIGTPFEITLQANPTQKVRGTVRETAPQADAATRSRRTKIALDSPPESYRLGSTVSASPIAGTDDHLWLPQSAVGGASDKPFVWVIDGDKHIVSKRNVEVKPSSGGGFDIISGISRGDRIVSAGVNSLTDNQPIRISNETSL</sequence>